<proteinExistence type="predicted"/>
<gene>
    <name evidence="2" type="ORF">BO70DRAFT_56812</name>
</gene>
<dbReference type="AlphaFoldDB" id="A0A317W1R7"/>
<evidence type="ECO:0000313" key="3">
    <source>
        <dbReference type="Proteomes" id="UP000247233"/>
    </source>
</evidence>
<keyword evidence="1" id="KW-0472">Membrane</keyword>
<keyword evidence="3" id="KW-1185">Reference proteome</keyword>
<feature type="transmembrane region" description="Helical" evidence="1">
    <location>
        <begin position="12"/>
        <end position="42"/>
    </location>
</feature>
<dbReference type="RefSeq" id="XP_025398432.1">
    <property type="nucleotide sequence ID" value="XM_025548544.1"/>
</dbReference>
<organism evidence="2 3">
    <name type="scientific">Aspergillus heteromorphus CBS 117.55</name>
    <dbReference type="NCBI Taxonomy" id="1448321"/>
    <lineage>
        <taxon>Eukaryota</taxon>
        <taxon>Fungi</taxon>
        <taxon>Dikarya</taxon>
        <taxon>Ascomycota</taxon>
        <taxon>Pezizomycotina</taxon>
        <taxon>Eurotiomycetes</taxon>
        <taxon>Eurotiomycetidae</taxon>
        <taxon>Eurotiales</taxon>
        <taxon>Aspergillaceae</taxon>
        <taxon>Aspergillus</taxon>
        <taxon>Aspergillus subgen. Circumdati</taxon>
    </lineage>
</organism>
<protein>
    <submittedName>
        <fullName evidence="2">Uncharacterized protein</fullName>
    </submittedName>
</protein>
<dbReference type="EMBL" id="MSFL01000016">
    <property type="protein sequence ID" value="PWY79212.1"/>
    <property type="molecule type" value="Genomic_DNA"/>
</dbReference>
<keyword evidence="1" id="KW-1133">Transmembrane helix</keyword>
<accession>A0A317W1R7</accession>
<dbReference type="Proteomes" id="UP000247233">
    <property type="component" value="Unassembled WGS sequence"/>
</dbReference>
<dbReference type="VEuPathDB" id="FungiDB:BO70DRAFT_56812"/>
<evidence type="ECO:0000256" key="1">
    <source>
        <dbReference type="SAM" id="Phobius"/>
    </source>
</evidence>
<reference evidence="2 3" key="1">
    <citation type="submission" date="2016-12" db="EMBL/GenBank/DDBJ databases">
        <title>The genomes of Aspergillus section Nigri reveals drivers in fungal speciation.</title>
        <authorList>
            <consortium name="DOE Joint Genome Institute"/>
            <person name="Vesth T.C."/>
            <person name="Nybo J."/>
            <person name="Theobald S."/>
            <person name="Brandl J."/>
            <person name="Frisvad J.C."/>
            <person name="Nielsen K.F."/>
            <person name="Lyhne E.K."/>
            <person name="Kogle M.E."/>
            <person name="Kuo A."/>
            <person name="Riley R."/>
            <person name="Clum A."/>
            <person name="Nolan M."/>
            <person name="Lipzen A."/>
            <person name="Salamov A."/>
            <person name="Henrissat B."/>
            <person name="Wiebenga A."/>
            <person name="De Vries R.P."/>
            <person name="Grigoriev I.V."/>
            <person name="Mortensen U.H."/>
            <person name="Andersen M.R."/>
            <person name="Baker S.E."/>
        </authorList>
    </citation>
    <scope>NUCLEOTIDE SEQUENCE [LARGE SCALE GENOMIC DNA]</scope>
    <source>
        <strain evidence="2 3">CBS 117.55</strain>
    </source>
</reference>
<comment type="caution">
    <text evidence="2">The sequence shown here is derived from an EMBL/GenBank/DDBJ whole genome shotgun (WGS) entry which is preliminary data.</text>
</comment>
<name>A0A317W1R7_9EURO</name>
<evidence type="ECO:0000313" key="2">
    <source>
        <dbReference type="EMBL" id="PWY79212.1"/>
    </source>
</evidence>
<dbReference type="GeneID" id="37070781"/>
<sequence>MPLLDFFFFTYFLSYISCLSIATVSVYVCASVCLCVPICAYMCVSVLEAWCDVLIFSLASNHCSSPLLLPPSLEQCFLPSLPPSFLARVLVYIHISGVGLISCSAAGCGV</sequence>
<keyword evidence="1" id="KW-0812">Transmembrane</keyword>